<keyword evidence="7 8" id="KW-0066">ATP synthesis</keyword>
<evidence type="ECO:0000313" key="9">
    <source>
        <dbReference type="EMBL" id="GGA92223.1"/>
    </source>
</evidence>
<evidence type="ECO:0000256" key="6">
    <source>
        <dbReference type="ARBA" id="ARBA00023196"/>
    </source>
</evidence>
<dbReference type="GO" id="GO:0046933">
    <property type="term" value="F:proton-transporting ATP synthase activity, rotational mechanism"/>
    <property type="evidence" value="ECO:0007669"/>
    <property type="project" value="UniProtKB-UniRule"/>
</dbReference>
<comment type="subcellular location">
    <subcellularLocation>
        <location evidence="8">Cell membrane</location>
        <topology evidence="8">Peripheral membrane protein</topology>
    </subcellularLocation>
    <subcellularLocation>
        <location evidence="1">Membrane</location>
    </subcellularLocation>
</comment>
<evidence type="ECO:0000256" key="5">
    <source>
        <dbReference type="ARBA" id="ARBA00023136"/>
    </source>
</evidence>
<keyword evidence="6 8" id="KW-0139">CF(1)</keyword>
<dbReference type="PANTHER" id="PTHR11910">
    <property type="entry name" value="ATP SYNTHASE DELTA CHAIN"/>
    <property type="match status" value="1"/>
</dbReference>
<dbReference type="InterPro" id="IPR000711">
    <property type="entry name" value="ATPase_OSCP/dsu"/>
</dbReference>
<accession>A0A916WF99</accession>
<dbReference type="EMBL" id="BMGB01000001">
    <property type="protein sequence ID" value="GGA92223.1"/>
    <property type="molecule type" value="Genomic_DNA"/>
</dbReference>
<evidence type="ECO:0000256" key="8">
    <source>
        <dbReference type="HAMAP-Rule" id="MF_01416"/>
    </source>
</evidence>
<dbReference type="HAMAP" id="MF_01416">
    <property type="entry name" value="ATP_synth_delta_bact"/>
    <property type="match status" value="1"/>
</dbReference>
<reference evidence="9" key="2">
    <citation type="submission" date="2020-09" db="EMBL/GenBank/DDBJ databases">
        <authorList>
            <person name="Sun Q."/>
            <person name="Zhou Y."/>
        </authorList>
    </citation>
    <scope>NUCLEOTIDE SEQUENCE</scope>
    <source>
        <strain evidence="9">CGMCC 1.12813</strain>
    </source>
</reference>
<comment type="function">
    <text evidence="8">This protein is part of the stalk that links CF(0) to CF(1). It either transmits conformational changes from CF(0) to CF(1) or is implicated in proton conduction.</text>
</comment>
<dbReference type="InterPro" id="IPR020781">
    <property type="entry name" value="ATPase_OSCP/d_CS"/>
</dbReference>
<dbReference type="RefSeq" id="WP_188508996.1">
    <property type="nucleotide sequence ID" value="NZ_BMGB01000001.1"/>
</dbReference>
<evidence type="ECO:0000256" key="4">
    <source>
        <dbReference type="ARBA" id="ARBA00023065"/>
    </source>
</evidence>
<evidence type="ECO:0000256" key="1">
    <source>
        <dbReference type="ARBA" id="ARBA00004370"/>
    </source>
</evidence>
<comment type="function">
    <text evidence="8">F(1)F(0) ATP synthase produces ATP from ADP in the presence of a proton or sodium gradient. F-type ATPases consist of two structural domains, F(1) containing the extramembraneous catalytic core and F(0) containing the membrane proton channel, linked together by a central stalk and a peripheral stalk. During catalysis, ATP synthesis in the catalytic domain of F(1) is coupled via a rotary mechanism of the central stalk subunits to proton translocation.</text>
</comment>
<keyword evidence="10" id="KW-1185">Reference proteome</keyword>
<dbReference type="PROSITE" id="PS00389">
    <property type="entry name" value="ATPASE_DELTA"/>
    <property type="match status" value="1"/>
</dbReference>
<keyword evidence="5 8" id="KW-0472">Membrane</keyword>
<dbReference type="NCBIfam" id="TIGR01145">
    <property type="entry name" value="ATP_synt_delta"/>
    <property type="match status" value="1"/>
</dbReference>
<evidence type="ECO:0000256" key="3">
    <source>
        <dbReference type="ARBA" id="ARBA00022781"/>
    </source>
</evidence>
<dbReference type="AlphaFoldDB" id="A0A916WF99"/>
<dbReference type="GO" id="GO:0005886">
    <property type="term" value="C:plasma membrane"/>
    <property type="evidence" value="ECO:0007669"/>
    <property type="project" value="UniProtKB-SubCell"/>
</dbReference>
<sequence length="262" mass="27025">MGSATREALSTSRSALAELGGKATLATGEQLLAAGRVLGTSFQLRAALADPSGDNAAKLSIVNAVFASIDPTARELLAVIVSNAWSTEDDLLAGVEEIGIRVLAKSDPSANIGEELFSFGEAVGSDSELELAVGSKLGSDEAKAALIERLLGSKASKQTVAIVSQLVQQPRGRRIAELLKFAATVVADEADLAVATVTTAAAITPEQLTRLTAALSASYGRGLRINHVIDPTLVGGVRVQLGDEIIDGSVASRLNELRLQLA</sequence>
<protein>
    <recommendedName>
        <fullName evidence="8">ATP synthase subunit delta</fullName>
    </recommendedName>
    <alternativeName>
        <fullName evidence="8">ATP synthase F(1) sector subunit delta</fullName>
    </alternativeName>
    <alternativeName>
        <fullName evidence="8">F-type ATPase subunit delta</fullName>
        <shortName evidence="8">F-ATPase subunit delta</shortName>
    </alternativeName>
</protein>
<keyword evidence="3 8" id="KW-0375">Hydrogen ion transport</keyword>
<proteinExistence type="inferred from homology"/>
<comment type="caution">
    <text evidence="9">The sequence shown here is derived from an EMBL/GenBank/DDBJ whole genome shotgun (WGS) entry which is preliminary data.</text>
</comment>
<keyword evidence="2 8" id="KW-0813">Transport</keyword>
<dbReference type="Proteomes" id="UP000606922">
    <property type="component" value="Unassembled WGS sequence"/>
</dbReference>
<gene>
    <name evidence="8 9" type="primary">atpH</name>
    <name evidence="9" type="ORF">GCM10010979_03580</name>
</gene>
<dbReference type="GO" id="GO:0045259">
    <property type="term" value="C:proton-transporting ATP synthase complex"/>
    <property type="evidence" value="ECO:0007669"/>
    <property type="project" value="UniProtKB-KW"/>
</dbReference>
<name>A0A916WF99_9MICO</name>
<dbReference type="Pfam" id="PF00213">
    <property type="entry name" value="OSCP"/>
    <property type="match status" value="1"/>
</dbReference>
<dbReference type="NCBIfam" id="NF009967">
    <property type="entry name" value="PRK13430.1"/>
    <property type="match status" value="1"/>
</dbReference>
<keyword evidence="8" id="KW-1003">Cell membrane</keyword>
<evidence type="ECO:0000313" key="10">
    <source>
        <dbReference type="Proteomes" id="UP000606922"/>
    </source>
</evidence>
<reference evidence="9" key="1">
    <citation type="journal article" date="2014" name="Int. J. Syst. Evol. Microbiol.">
        <title>Complete genome sequence of Corynebacterium casei LMG S-19264T (=DSM 44701T), isolated from a smear-ripened cheese.</title>
        <authorList>
            <consortium name="US DOE Joint Genome Institute (JGI-PGF)"/>
            <person name="Walter F."/>
            <person name="Albersmeier A."/>
            <person name="Kalinowski J."/>
            <person name="Ruckert C."/>
        </authorList>
    </citation>
    <scope>NUCLEOTIDE SEQUENCE</scope>
    <source>
        <strain evidence="9">CGMCC 1.12813</strain>
    </source>
</reference>
<comment type="similarity">
    <text evidence="8">Belongs to the ATPase delta chain family.</text>
</comment>
<evidence type="ECO:0000256" key="2">
    <source>
        <dbReference type="ARBA" id="ARBA00022448"/>
    </source>
</evidence>
<dbReference type="PRINTS" id="PR00125">
    <property type="entry name" value="ATPASEDELTA"/>
</dbReference>
<evidence type="ECO:0000256" key="7">
    <source>
        <dbReference type="ARBA" id="ARBA00023310"/>
    </source>
</evidence>
<keyword evidence="4 8" id="KW-0406">Ion transport</keyword>
<organism evidence="9 10">
    <name type="scientific">Conyzicola nivalis</name>
    <dbReference type="NCBI Taxonomy" id="1477021"/>
    <lineage>
        <taxon>Bacteria</taxon>
        <taxon>Bacillati</taxon>
        <taxon>Actinomycetota</taxon>
        <taxon>Actinomycetes</taxon>
        <taxon>Micrococcales</taxon>
        <taxon>Microbacteriaceae</taxon>
        <taxon>Conyzicola</taxon>
    </lineage>
</organism>